<keyword evidence="9" id="KW-1185">Reference proteome</keyword>
<evidence type="ECO:0000259" key="7">
    <source>
        <dbReference type="Pfam" id="PF02656"/>
    </source>
</evidence>
<accession>A0A0Q1AGI0</accession>
<dbReference type="AlphaFoldDB" id="A0A0Q1AGI0"/>
<dbReference type="GO" id="GO:0005886">
    <property type="term" value="C:plasma membrane"/>
    <property type="evidence" value="ECO:0007669"/>
    <property type="project" value="UniProtKB-SubCell"/>
</dbReference>
<name>A0A0Q1AGI0_9CORY</name>
<dbReference type="PATRIC" id="fig|1544413.3.peg.1889"/>
<sequence>MISFARRLFPRGTEPDPRFTLANERTFLAWTRSALAFIAAGVALKAFGGEVAEGALCTALAVGACCLGVLIAVGAAVRWVQVERAMREDRPLPVPTLVPVLMLGAVAAGIGAMVVFLE</sequence>
<dbReference type="PANTHER" id="PTHR34187">
    <property type="entry name" value="FGR18P"/>
    <property type="match status" value="1"/>
</dbReference>
<gene>
    <name evidence="8" type="primary">yidH</name>
    <name evidence="8" type="ORF">Clow_01885</name>
</gene>
<evidence type="ECO:0000256" key="2">
    <source>
        <dbReference type="ARBA" id="ARBA00022475"/>
    </source>
</evidence>
<evidence type="ECO:0000313" key="9">
    <source>
        <dbReference type="Proteomes" id="UP000050488"/>
    </source>
</evidence>
<dbReference type="InterPro" id="IPR052053">
    <property type="entry name" value="IM_YidH-like"/>
</dbReference>
<dbReference type="Pfam" id="PF02656">
    <property type="entry name" value="DUF202"/>
    <property type="match status" value="1"/>
</dbReference>
<evidence type="ECO:0000256" key="4">
    <source>
        <dbReference type="ARBA" id="ARBA00022989"/>
    </source>
</evidence>
<reference evidence="8 9" key="1">
    <citation type="submission" date="2015-10" db="EMBL/GenBank/DDBJ databases">
        <title>Corynebacteirum lowii and Corynebacterium oculi species nova, derived from human clinical disease and and emended description of Corynebacterium mastiditis.</title>
        <authorList>
            <person name="Bernard K."/>
            <person name="Pacheco A.L."/>
            <person name="Mcdougall C."/>
            <person name="Burtx T."/>
            <person name="Weibe D."/>
            <person name="Tyler S."/>
            <person name="Olson A.B."/>
            <person name="Cnockaert M."/>
            <person name="Eguchi H."/>
            <person name="Kuwahara T."/>
            <person name="Nakayama-Imaohji H."/>
            <person name="Boudewijins M."/>
            <person name="Van Hoecke F."/>
            <person name="Bernier A.-M."/>
            <person name="Vandamme P."/>
        </authorList>
    </citation>
    <scope>NUCLEOTIDE SEQUENCE [LARGE SCALE GENOMIC DNA]</scope>
    <source>
        <strain evidence="8 9">NML 130206</strain>
    </source>
</reference>
<dbReference type="RefSeq" id="WP_245625743.1">
    <property type="nucleotide sequence ID" value="NZ_JAUSQY010000001.1"/>
</dbReference>
<proteinExistence type="predicted"/>
<keyword evidence="2" id="KW-1003">Cell membrane</keyword>
<dbReference type="STRING" id="1544413.Clow_01885"/>
<dbReference type="InterPro" id="IPR003807">
    <property type="entry name" value="DUF202"/>
</dbReference>
<evidence type="ECO:0000256" key="6">
    <source>
        <dbReference type="SAM" id="Phobius"/>
    </source>
</evidence>
<feature type="transmembrane region" description="Helical" evidence="6">
    <location>
        <begin position="27"/>
        <end position="47"/>
    </location>
</feature>
<comment type="subcellular location">
    <subcellularLocation>
        <location evidence="1">Cell membrane</location>
        <topology evidence="1">Multi-pass membrane protein</topology>
    </subcellularLocation>
</comment>
<keyword evidence="4 6" id="KW-1133">Transmembrane helix</keyword>
<evidence type="ECO:0000256" key="1">
    <source>
        <dbReference type="ARBA" id="ARBA00004651"/>
    </source>
</evidence>
<keyword evidence="5 6" id="KW-0472">Membrane</keyword>
<dbReference type="Proteomes" id="UP000050488">
    <property type="component" value="Unassembled WGS sequence"/>
</dbReference>
<dbReference type="PANTHER" id="PTHR34187:SF2">
    <property type="entry name" value="DUF202 DOMAIN-CONTAINING PROTEIN"/>
    <property type="match status" value="1"/>
</dbReference>
<dbReference type="EMBL" id="LKEV01000006">
    <property type="protein sequence ID" value="KQB85752.1"/>
    <property type="molecule type" value="Genomic_DNA"/>
</dbReference>
<evidence type="ECO:0000256" key="3">
    <source>
        <dbReference type="ARBA" id="ARBA00022692"/>
    </source>
</evidence>
<feature type="domain" description="DUF202" evidence="7">
    <location>
        <begin position="18"/>
        <end position="85"/>
    </location>
</feature>
<evidence type="ECO:0000256" key="5">
    <source>
        <dbReference type="ARBA" id="ARBA00023136"/>
    </source>
</evidence>
<protein>
    <submittedName>
        <fullName evidence="8">Inner membrane protein YidH</fullName>
    </submittedName>
</protein>
<evidence type="ECO:0000313" key="8">
    <source>
        <dbReference type="EMBL" id="KQB85752.1"/>
    </source>
</evidence>
<feature type="transmembrane region" description="Helical" evidence="6">
    <location>
        <begin position="54"/>
        <end position="77"/>
    </location>
</feature>
<feature type="transmembrane region" description="Helical" evidence="6">
    <location>
        <begin position="97"/>
        <end position="117"/>
    </location>
</feature>
<comment type="caution">
    <text evidence="8">The sequence shown here is derived from an EMBL/GenBank/DDBJ whole genome shotgun (WGS) entry which is preliminary data.</text>
</comment>
<keyword evidence="3 6" id="KW-0812">Transmembrane</keyword>
<organism evidence="8 9">
    <name type="scientific">Corynebacterium lowii</name>
    <dbReference type="NCBI Taxonomy" id="1544413"/>
    <lineage>
        <taxon>Bacteria</taxon>
        <taxon>Bacillati</taxon>
        <taxon>Actinomycetota</taxon>
        <taxon>Actinomycetes</taxon>
        <taxon>Mycobacteriales</taxon>
        <taxon>Corynebacteriaceae</taxon>
        <taxon>Corynebacterium</taxon>
    </lineage>
</organism>